<sequence length="73" mass="7949">MVEVEKSVFSNGSSDRDVGALAKPSSLARGFCPTSERLGPLDTRIDRRMERKKRNGAATAILSPLSAYSKHVE</sequence>
<gene>
    <name evidence="2" type="ORF">RUM44_012775</name>
</gene>
<feature type="region of interest" description="Disordered" evidence="1">
    <location>
        <begin position="1"/>
        <end position="20"/>
    </location>
</feature>
<evidence type="ECO:0000313" key="3">
    <source>
        <dbReference type="Proteomes" id="UP001359485"/>
    </source>
</evidence>
<proteinExistence type="predicted"/>
<keyword evidence="3" id="KW-1185">Reference proteome</keyword>
<reference evidence="2 3" key="1">
    <citation type="submission" date="2023-09" db="EMBL/GenBank/DDBJ databases">
        <title>Genomes of two closely related lineages of the louse Polyplax serrata with different host specificities.</title>
        <authorList>
            <person name="Martinu J."/>
            <person name="Tarabai H."/>
            <person name="Stefka J."/>
            <person name="Hypsa V."/>
        </authorList>
    </citation>
    <scope>NUCLEOTIDE SEQUENCE [LARGE SCALE GENOMIC DNA]</scope>
    <source>
        <strain evidence="2">98ZLc_SE</strain>
    </source>
</reference>
<accession>A0ABR1BG08</accession>
<evidence type="ECO:0000313" key="2">
    <source>
        <dbReference type="EMBL" id="KAK6641076.1"/>
    </source>
</evidence>
<dbReference type="Proteomes" id="UP001359485">
    <property type="component" value="Unassembled WGS sequence"/>
</dbReference>
<dbReference type="EMBL" id="JAWJWF010000001">
    <property type="protein sequence ID" value="KAK6641076.1"/>
    <property type="molecule type" value="Genomic_DNA"/>
</dbReference>
<name>A0ABR1BG08_POLSC</name>
<organism evidence="2 3">
    <name type="scientific">Polyplax serrata</name>
    <name type="common">Common mouse louse</name>
    <dbReference type="NCBI Taxonomy" id="468196"/>
    <lineage>
        <taxon>Eukaryota</taxon>
        <taxon>Metazoa</taxon>
        <taxon>Ecdysozoa</taxon>
        <taxon>Arthropoda</taxon>
        <taxon>Hexapoda</taxon>
        <taxon>Insecta</taxon>
        <taxon>Pterygota</taxon>
        <taxon>Neoptera</taxon>
        <taxon>Paraneoptera</taxon>
        <taxon>Psocodea</taxon>
        <taxon>Troctomorpha</taxon>
        <taxon>Phthiraptera</taxon>
        <taxon>Anoplura</taxon>
        <taxon>Polyplacidae</taxon>
        <taxon>Polyplax</taxon>
    </lineage>
</organism>
<comment type="caution">
    <text evidence="2">The sequence shown here is derived from an EMBL/GenBank/DDBJ whole genome shotgun (WGS) entry which is preliminary data.</text>
</comment>
<evidence type="ECO:0000256" key="1">
    <source>
        <dbReference type="SAM" id="MobiDB-lite"/>
    </source>
</evidence>
<protein>
    <submittedName>
        <fullName evidence="2">Uncharacterized protein</fullName>
    </submittedName>
</protein>